<evidence type="ECO:0000256" key="4">
    <source>
        <dbReference type="ARBA" id="ARBA00038314"/>
    </source>
</evidence>
<dbReference type="AlphaFoldDB" id="A0A6A6HMA3"/>
<sequence>MEFDGAPASNLYGSDLRPDFIELGYELFLDKHKFGATFVLADVFDPNSDLKQLDGTIDIIHAASFFHLFDRDTQIKLAKRVIALLKPQKDSLLFGRQVGKVEAGETPANSQPGRLLFRHNVETWAELWKQIGRETGTEWQVDSELIPTWTSGLVKERLEAEGIRQHRFTIRRL</sequence>
<evidence type="ECO:0000313" key="5">
    <source>
        <dbReference type="EMBL" id="KAF2239274.1"/>
    </source>
</evidence>
<keyword evidence="3" id="KW-0949">S-adenosyl-L-methionine</keyword>
<dbReference type="EMBL" id="ML991773">
    <property type="protein sequence ID" value="KAF2239274.1"/>
    <property type="molecule type" value="Genomic_DNA"/>
</dbReference>
<evidence type="ECO:0008006" key="7">
    <source>
        <dbReference type="Google" id="ProtNLM"/>
    </source>
</evidence>
<dbReference type="GO" id="GO:0016740">
    <property type="term" value="F:transferase activity"/>
    <property type="evidence" value="ECO:0007669"/>
    <property type="project" value="UniProtKB-KW"/>
</dbReference>
<dbReference type="InterPro" id="IPR051654">
    <property type="entry name" value="Meroterpenoid_MTases"/>
</dbReference>
<evidence type="ECO:0000256" key="2">
    <source>
        <dbReference type="ARBA" id="ARBA00022679"/>
    </source>
</evidence>
<dbReference type="InterPro" id="IPR029063">
    <property type="entry name" value="SAM-dependent_MTases_sf"/>
</dbReference>
<dbReference type="OrthoDB" id="2094832at2759"/>
<comment type="similarity">
    <text evidence="4">Belongs to the class I-like SAM-binding methyltransferase superfamily.</text>
</comment>
<dbReference type="Proteomes" id="UP000800092">
    <property type="component" value="Unassembled WGS sequence"/>
</dbReference>
<dbReference type="SUPFAM" id="SSF53335">
    <property type="entry name" value="S-adenosyl-L-methionine-dependent methyltransferases"/>
    <property type="match status" value="1"/>
</dbReference>
<accession>A0A6A6HMA3</accession>
<reference evidence="5" key="1">
    <citation type="journal article" date="2020" name="Stud. Mycol.">
        <title>101 Dothideomycetes genomes: a test case for predicting lifestyles and emergence of pathogens.</title>
        <authorList>
            <person name="Haridas S."/>
            <person name="Albert R."/>
            <person name="Binder M."/>
            <person name="Bloem J."/>
            <person name="Labutti K."/>
            <person name="Salamov A."/>
            <person name="Andreopoulos B."/>
            <person name="Baker S."/>
            <person name="Barry K."/>
            <person name="Bills G."/>
            <person name="Bluhm B."/>
            <person name="Cannon C."/>
            <person name="Castanera R."/>
            <person name="Culley D."/>
            <person name="Daum C."/>
            <person name="Ezra D."/>
            <person name="Gonzalez J."/>
            <person name="Henrissat B."/>
            <person name="Kuo A."/>
            <person name="Liang C."/>
            <person name="Lipzen A."/>
            <person name="Lutzoni F."/>
            <person name="Magnuson J."/>
            <person name="Mondo S."/>
            <person name="Nolan M."/>
            <person name="Ohm R."/>
            <person name="Pangilinan J."/>
            <person name="Park H.-J."/>
            <person name="Ramirez L."/>
            <person name="Alfaro M."/>
            <person name="Sun H."/>
            <person name="Tritt A."/>
            <person name="Yoshinaga Y."/>
            <person name="Zwiers L.-H."/>
            <person name="Turgeon B."/>
            <person name="Goodwin S."/>
            <person name="Spatafora J."/>
            <person name="Crous P."/>
            <person name="Grigoriev I."/>
        </authorList>
    </citation>
    <scope>NUCLEOTIDE SEQUENCE</scope>
    <source>
        <strain evidence="5">Tuck. ex Michener</strain>
    </source>
</reference>
<comment type="pathway">
    <text evidence="1">Secondary metabolite biosynthesis.</text>
</comment>
<organism evidence="5 6">
    <name type="scientific">Viridothelium virens</name>
    <name type="common">Speckled blister lichen</name>
    <name type="synonym">Trypethelium virens</name>
    <dbReference type="NCBI Taxonomy" id="1048519"/>
    <lineage>
        <taxon>Eukaryota</taxon>
        <taxon>Fungi</taxon>
        <taxon>Dikarya</taxon>
        <taxon>Ascomycota</taxon>
        <taxon>Pezizomycotina</taxon>
        <taxon>Dothideomycetes</taxon>
        <taxon>Dothideomycetes incertae sedis</taxon>
        <taxon>Trypetheliales</taxon>
        <taxon>Trypetheliaceae</taxon>
        <taxon>Viridothelium</taxon>
    </lineage>
</organism>
<protein>
    <recommendedName>
        <fullName evidence="7">Methyltransferase domain-containing protein</fullName>
    </recommendedName>
</protein>
<keyword evidence="2" id="KW-0808">Transferase</keyword>
<dbReference type="Gene3D" id="3.40.50.150">
    <property type="entry name" value="Vaccinia Virus protein VP39"/>
    <property type="match status" value="1"/>
</dbReference>
<name>A0A6A6HMA3_VIRVR</name>
<dbReference type="PANTHER" id="PTHR35897:SF1">
    <property type="entry name" value="METHYLTRANSFERASE AUSD"/>
    <property type="match status" value="1"/>
</dbReference>
<proteinExistence type="inferred from homology"/>
<gene>
    <name evidence="5" type="ORF">EV356DRAFT_502283</name>
</gene>
<evidence type="ECO:0000313" key="6">
    <source>
        <dbReference type="Proteomes" id="UP000800092"/>
    </source>
</evidence>
<evidence type="ECO:0000256" key="1">
    <source>
        <dbReference type="ARBA" id="ARBA00005179"/>
    </source>
</evidence>
<dbReference type="PANTHER" id="PTHR35897">
    <property type="entry name" value="METHYLTRANSFERASE AUSD"/>
    <property type="match status" value="1"/>
</dbReference>
<evidence type="ECO:0000256" key="3">
    <source>
        <dbReference type="ARBA" id="ARBA00022691"/>
    </source>
</evidence>
<keyword evidence="6" id="KW-1185">Reference proteome</keyword>